<dbReference type="AlphaFoldDB" id="A0A822Z987"/>
<organism evidence="8 9">
    <name type="scientific">Nelumbo nucifera</name>
    <name type="common">Sacred lotus</name>
    <dbReference type="NCBI Taxonomy" id="4432"/>
    <lineage>
        <taxon>Eukaryota</taxon>
        <taxon>Viridiplantae</taxon>
        <taxon>Streptophyta</taxon>
        <taxon>Embryophyta</taxon>
        <taxon>Tracheophyta</taxon>
        <taxon>Spermatophyta</taxon>
        <taxon>Magnoliopsida</taxon>
        <taxon>Proteales</taxon>
        <taxon>Nelumbonaceae</taxon>
        <taxon>Nelumbo</taxon>
    </lineage>
</organism>
<evidence type="ECO:0000256" key="6">
    <source>
        <dbReference type="SAM" id="MobiDB-lite"/>
    </source>
</evidence>
<comment type="caution">
    <text evidence="8">The sequence shown here is derived from an EMBL/GenBank/DDBJ whole genome shotgun (WGS) entry which is preliminary data.</text>
</comment>
<evidence type="ECO:0000256" key="1">
    <source>
        <dbReference type="ARBA" id="ARBA00004323"/>
    </source>
</evidence>
<name>A0A822Z987_NELNU</name>
<feature type="region of interest" description="Disordered" evidence="6">
    <location>
        <begin position="59"/>
        <end position="95"/>
    </location>
</feature>
<evidence type="ECO:0000313" key="8">
    <source>
        <dbReference type="EMBL" id="DAD39939.1"/>
    </source>
</evidence>
<protein>
    <recommendedName>
        <fullName evidence="7">Exostosin GT47 domain-containing protein</fullName>
    </recommendedName>
</protein>
<dbReference type="InterPro" id="IPR004263">
    <property type="entry name" value="Exostosin"/>
</dbReference>
<evidence type="ECO:0000259" key="7">
    <source>
        <dbReference type="Pfam" id="PF03016"/>
    </source>
</evidence>
<gene>
    <name evidence="8" type="ORF">HUJ06_014262</name>
</gene>
<comment type="similarity">
    <text evidence="2">Belongs to the glycosyltransferase 47 family.</text>
</comment>
<dbReference type="Pfam" id="PF03016">
    <property type="entry name" value="Exostosin_GT47"/>
    <property type="match status" value="1"/>
</dbReference>
<feature type="domain" description="Exostosin GT47" evidence="7">
    <location>
        <begin position="176"/>
        <end position="291"/>
    </location>
</feature>
<keyword evidence="3" id="KW-0328">Glycosyltransferase</keyword>
<keyword evidence="4" id="KW-0812">Transmembrane</keyword>
<accession>A0A822Z987</accession>
<dbReference type="Proteomes" id="UP000607653">
    <property type="component" value="Unassembled WGS sequence"/>
</dbReference>
<sequence>MDDSSGPLSSSLTRQRGNGWEAMGNPAIRLVEIQGFEIESNKGITVEVLDETQVFLGGNGCQQESKEDRRDSCTTGTCEEESDTTRMKGTGKEGVEKTLRKKISNENRLGKKQKKEGFNNGMEGRDELERCGAEGTKGDRTDKRDTSAFNTWKDIIIPGNVDDGMTRNGATLVKPLPLSKRKYLANFLGRAQGKVGRLQLIELAKQFPDKLESPELKFSGPDKLGRMEYFQHLRNAKFCLAPCGESSWTLRFYESYFVECVPVILSDQVELPFQNIIDYTQISIKWPSTHIGPQLLEYLQSIPNEEIEGMIDRGRQVRCLWVYAPETEPCSATLGVIWELQRKVRKFQQSTETFWLHNRTIVNRNLVEFHKWKPPMPLP</sequence>
<comment type="subcellular location">
    <subcellularLocation>
        <location evidence="1">Golgi apparatus membrane</location>
        <topology evidence="1">Single-pass type II membrane protein</topology>
    </subcellularLocation>
</comment>
<evidence type="ECO:0000256" key="2">
    <source>
        <dbReference type="ARBA" id="ARBA00010271"/>
    </source>
</evidence>
<evidence type="ECO:0000256" key="3">
    <source>
        <dbReference type="ARBA" id="ARBA00022676"/>
    </source>
</evidence>
<feature type="compositionally biased region" description="Basic and acidic residues" evidence="6">
    <location>
        <begin position="83"/>
        <end position="95"/>
    </location>
</feature>
<keyword evidence="5" id="KW-0333">Golgi apparatus</keyword>
<keyword evidence="4" id="KW-0735">Signal-anchor</keyword>
<feature type="region of interest" description="Disordered" evidence="6">
    <location>
        <begin position="1"/>
        <end position="23"/>
    </location>
</feature>
<evidence type="ECO:0000256" key="4">
    <source>
        <dbReference type="ARBA" id="ARBA00022968"/>
    </source>
</evidence>
<keyword evidence="3" id="KW-0808">Transferase</keyword>
<dbReference type="GO" id="GO:0000139">
    <property type="term" value="C:Golgi membrane"/>
    <property type="evidence" value="ECO:0007669"/>
    <property type="project" value="UniProtKB-SubCell"/>
</dbReference>
<proteinExistence type="inferred from homology"/>
<reference evidence="8 9" key="1">
    <citation type="journal article" date="2020" name="Mol. Biol. Evol.">
        <title>Distinct Expression and Methylation Patterns for Genes with Different Fates following a Single Whole-Genome Duplication in Flowering Plants.</title>
        <authorList>
            <person name="Shi T."/>
            <person name="Rahmani R.S."/>
            <person name="Gugger P.F."/>
            <person name="Wang M."/>
            <person name="Li H."/>
            <person name="Zhang Y."/>
            <person name="Li Z."/>
            <person name="Wang Q."/>
            <person name="Van de Peer Y."/>
            <person name="Marchal K."/>
            <person name="Chen J."/>
        </authorList>
    </citation>
    <scope>NUCLEOTIDE SEQUENCE [LARGE SCALE GENOMIC DNA]</scope>
    <source>
        <tissue evidence="8">Leaf</tissue>
    </source>
</reference>
<dbReference type="PANTHER" id="PTHR11062:SF281">
    <property type="entry name" value="EXOSTOSIN-LIKE 2"/>
    <property type="match status" value="1"/>
</dbReference>
<dbReference type="InterPro" id="IPR040911">
    <property type="entry name" value="Exostosin_GT47"/>
</dbReference>
<dbReference type="PANTHER" id="PTHR11062">
    <property type="entry name" value="EXOSTOSIN HEPARAN SULFATE GLYCOSYLTRANSFERASE -RELATED"/>
    <property type="match status" value="1"/>
</dbReference>
<keyword evidence="9" id="KW-1185">Reference proteome</keyword>
<evidence type="ECO:0000313" key="9">
    <source>
        <dbReference type="Proteomes" id="UP000607653"/>
    </source>
</evidence>
<dbReference type="EMBL" id="DUZY01000005">
    <property type="protein sequence ID" value="DAD39939.1"/>
    <property type="molecule type" value="Genomic_DNA"/>
</dbReference>
<feature type="compositionally biased region" description="Polar residues" evidence="6">
    <location>
        <begin position="1"/>
        <end position="16"/>
    </location>
</feature>
<evidence type="ECO:0000256" key="5">
    <source>
        <dbReference type="ARBA" id="ARBA00023034"/>
    </source>
</evidence>
<dbReference type="GO" id="GO:0016757">
    <property type="term" value="F:glycosyltransferase activity"/>
    <property type="evidence" value="ECO:0007669"/>
    <property type="project" value="UniProtKB-KW"/>
</dbReference>